<dbReference type="PROSITE" id="PS50245">
    <property type="entry name" value="CAP_GLY_2"/>
    <property type="match status" value="1"/>
</dbReference>
<keyword evidence="9" id="KW-0498">Mitosis</keyword>
<evidence type="ECO:0000256" key="2">
    <source>
        <dbReference type="ARBA" id="ARBA00004186"/>
    </source>
</evidence>
<reference evidence="18" key="1">
    <citation type="submission" date="2011-05" db="EMBL/GenBank/DDBJ databases">
        <authorList>
            <person name="Richards S.R."/>
            <person name="Qu J."/>
            <person name="Jiang H."/>
            <person name="Jhangiani S.N."/>
            <person name="Agravi P."/>
            <person name="Goodspeed R."/>
            <person name="Gross S."/>
            <person name="Mandapat C."/>
            <person name="Jackson L."/>
            <person name="Mathew T."/>
            <person name="Pu L."/>
            <person name="Thornton R."/>
            <person name="Saada N."/>
            <person name="Wilczek-Boney K.B."/>
            <person name="Lee S."/>
            <person name="Kovar C."/>
            <person name="Wu Y."/>
            <person name="Scherer S.E."/>
            <person name="Worley K.C."/>
            <person name="Muzny D.M."/>
            <person name="Gibbs R."/>
        </authorList>
    </citation>
    <scope>NUCLEOTIDE SEQUENCE</scope>
    <source>
        <strain evidence="18">Brora</strain>
    </source>
</reference>
<dbReference type="PANTHER" id="PTHR18916:SF6">
    <property type="entry name" value="DYNACTIN SUBUNIT 1"/>
    <property type="match status" value="1"/>
</dbReference>
<keyword evidence="10" id="KW-0243">Dynein</keyword>
<sequence>MAEQPLKNGARVEVVGKNVQGTVAFVGTTHFSSGKWVGVVLDEAKGKNNGNVQGKAYFQCKDNHGIFVRQSQLLLLDDDTSELGAGEGAASNTSKVEEFQTPTTGTEEKKSRLSRIPTSDLPSPREEIVRTPGSKRSSFIETNFVETISYSPGAGGLEERVTNLQNLQEIEALRAEVKDYTEKLATLKGKRLQDKEKLKEAEKMKIQFLQLLEFKTKIMESQSELQRELQKARQDAQDAINEKEQHAEEMADLAESVEMATLDREMAEEKSETLQAELDQTKEKLEELQLDFEILKNEISEKGRDGAASNYHTKQLEQQNERLREALVKLRDLSAHDKQEQHRFQRECDQQKSELTELNRTKEKLSAQIETYEKQIVDLQEQVDAALGAEEMVEQLAERNLNLEEKLVELQDSVSDLEMLHEMNEELHENARETEMELREEVDLANGRSRELVRQMEGAHETIADFEQTIQKFRVLTESLKEHNKELVDRLQVATNMAVAPSTDLFDFKIKFEETKAHAKAVDMELRRIEVQQANQHTNFLRSFMSDEFLARGGDHDALLVLLLLPRIVWKAEILVNQVREKYPLPNTITSETVLKDHAVEQHSFSNHFIYLLYCMQNLLHQFISALNSCSVELFLKFGTLYPELAVQEKAIDFYIDLLKKDQLDENIILEPLEKSLAFFQHLYGIHLNDERVDCSLLMLFHTKLGGVACDGISLELQRLQILLQAGEESSEMGSLYKELESYNNELKQLTKKMRRRLPQEGKPNSNSFEKEVKVQLLECNLHIGRILQTLREFGQAVVQHALVSEGTRGLTNQKLKELAHQASDKVYGKEDSGPIDCLRQSMTILIENLTKLSTRMQGGEFDFDGTPEAVPAPPIQIRAETIKSELKDIQNLKLRLESKEVDLVEAKKHLKIKSEELSELSVRKDLLEKKVETGSKESEGKVHELENKLKEVTKLYRKKEKEFEETMDHLQADIDALENERGELKEKLKLISKKALFENITKTTALVGSPTSPTVPSLTGSVINARDSPMLVQQIGSLKAALDNVLDENNRLKARLIKNQLASLPPIQIPRKTAEVNENVPEDKRLDDLCAKTKHLLTGLKKLSVSATVVDISKRKPGLIPTLDKSSPTQHVVQHLSQVNEFQKNAAKLQVEVTNFLATQHMGGSAKTDFSDFPTPEFSKVLQENQQLLQPVGRIYMPSDKTSGKQIIPVILDPQGLKRLHQLLSSH</sequence>
<keyword evidence="6" id="KW-0963">Cytoplasm</keyword>
<feature type="domain" description="CAP-Gly" evidence="16">
    <location>
        <begin position="27"/>
        <end position="69"/>
    </location>
</feature>
<evidence type="ECO:0000256" key="11">
    <source>
        <dbReference type="ARBA" id="ARBA00023054"/>
    </source>
</evidence>
<name>T1J0Z5_STRMM</name>
<dbReference type="SUPFAM" id="SSF74924">
    <property type="entry name" value="Cap-Gly domain"/>
    <property type="match status" value="1"/>
</dbReference>
<evidence type="ECO:0000256" key="15">
    <source>
        <dbReference type="SAM" id="MobiDB-lite"/>
    </source>
</evidence>
<accession>T1J0Z5</accession>
<comment type="similarity">
    <text evidence="4">Belongs to the dynactin 150 kDa subunit family.</text>
</comment>
<evidence type="ECO:0000256" key="6">
    <source>
        <dbReference type="ARBA" id="ARBA00022490"/>
    </source>
</evidence>
<evidence type="ECO:0000313" key="17">
    <source>
        <dbReference type="EnsemblMetazoa" id="SMAR007209-PA"/>
    </source>
</evidence>
<evidence type="ECO:0000256" key="8">
    <source>
        <dbReference type="ARBA" id="ARBA00022701"/>
    </source>
</evidence>
<evidence type="ECO:0000256" key="5">
    <source>
        <dbReference type="ARBA" id="ARBA00016574"/>
    </source>
</evidence>
<dbReference type="eggNOG" id="KOG0971">
    <property type="taxonomic scope" value="Eukaryota"/>
</dbReference>
<feature type="coiled-coil region" evidence="14">
    <location>
        <begin position="163"/>
        <end position="448"/>
    </location>
</feature>
<feature type="compositionally biased region" description="Polar residues" evidence="15">
    <location>
        <begin position="90"/>
        <end position="105"/>
    </location>
</feature>
<dbReference type="Gene3D" id="2.30.30.190">
    <property type="entry name" value="CAP Gly-rich-like domain"/>
    <property type="match status" value="1"/>
</dbReference>
<dbReference type="Pfam" id="PF12455">
    <property type="entry name" value="Dynactin"/>
    <property type="match status" value="1"/>
</dbReference>
<dbReference type="InterPro" id="IPR036859">
    <property type="entry name" value="CAP-Gly_dom_sf"/>
</dbReference>
<dbReference type="Pfam" id="PF01302">
    <property type="entry name" value="CAP_GLY"/>
    <property type="match status" value="1"/>
</dbReference>
<evidence type="ECO:0000256" key="9">
    <source>
        <dbReference type="ARBA" id="ARBA00022776"/>
    </source>
</evidence>
<dbReference type="PhylomeDB" id="T1J0Z5"/>
<dbReference type="GO" id="GO:0030286">
    <property type="term" value="C:dynein complex"/>
    <property type="evidence" value="ECO:0007669"/>
    <property type="project" value="UniProtKB-KW"/>
</dbReference>
<keyword evidence="13" id="KW-0131">Cell cycle</keyword>
<comment type="subcellular location">
    <subcellularLocation>
        <location evidence="3">Cytoplasm</location>
        <location evidence="3">Cell cortex</location>
    </subcellularLocation>
    <subcellularLocation>
        <location evidence="1">Cytoplasm</location>
        <location evidence="1">Cytoskeleton</location>
        <location evidence="1">Microtubule organizing center</location>
        <location evidence="1">Centrosome</location>
        <location evidence="1">Centriole</location>
    </subcellularLocation>
    <subcellularLocation>
        <location evidence="2">Cytoplasm</location>
        <location evidence="2">Cytoskeleton</location>
        <location evidence="2">Spindle</location>
    </subcellularLocation>
</comment>
<feature type="coiled-coil region" evidence="14">
    <location>
        <begin position="880"/>
        <end position="995"/>
    </location>
</feature>
<dbReference type="GO" id="GO:0005874">
    <property type="term" value="C:microtubule"/>
    <property type="evidence" value="ECO:0007669"/>
    <property type="project" value="UniProtKB-KW"/>
</dbReference>
<protein>
    <recommendedName>
        <fullName evidence="5">Dynactin subunit 1</fullName>
    </recommendedName>
</protein>
<keyword evidence="7" id="KW-0132">Cell division</keyword>
<dbReference type="SMART" id="SM01052">
    <property type="entry name" value="CAP_GLY"/>
    <property type="match status" value="1"/>
</dbReference>
<dbReference type="STRING" id="126957.T1J0Z5"/>
<organism evidence="17 18">
    <name type="scientific">Strigamia maritima</name>
    <name type="common">European centipede</name>
    <name type="synonym">Geophilus maritimus</name>
    <dbReference type="NCBI Taxonomy" id="126957"/>
    <lineage>
        <taxon>Eukaryota</taxon>
        <taxon>Metazoa</taxon>
        <taxon>Ecdysozoa</taxon>
        <taxon>Arthropoda</taxon>
        <taxon>Myriapoda</taxon>
        <taxon>Chilopoda</taxon>
        <taxon>Pleurostigmophora</taxon>
        <taxon>Geophilomorpha</taxon>
        <taxon>Linotaeniidae</taxon>
        <taxon>Strigamia</taxon>
    </lineage>
</organism>
<dbReference type="OMA" id="LFEMEPV"/>
<feature type="region of interest" description="Disordered" evidence="15">
    <location>
        <begin position="84"/>
        <end position="134"/>
    </location>
</feature>
<proteinExistence type="inferred from homology"/>
<evidence type="ECO:0000256" key="13">
    <source>
        <dbReference type="ARBA" id="ARBA00023306"/>
    </source>
</evidence>
<evidence type="ECO:0000313" key="18">
    <source>
        <dbReference type="Proteomes" id="UP000014500"/>
    </source>
</evidence>
<dbReference type="InterPro" id="IPR022157">
    <property type="entry name" value="Dynactin"/>
</dbReference>
<keyword evidence="18" id="KW-1185">Reference proteome</keyword>
<evidence type="ECO:0000256" key="7">
    <source>
        <dbReference type="ARBA" id="ARBA00022618"/>
    </source>
</evidence>
<dbReference type="EnsemblMetazoa" id="SMAR007209-RA">
    <property type="protein sequence ID" value="SMAR007209-PA"/>
    <property type="gene ID" value="SMAR007209"/>
</dbReference>
<dbReference type="EMBL" id="JH431742">
    <property type="status" value="NOT_ANNOTATED_CDS"/>
    <property type="molecule type" value="Genomic_DNA"/>
</dbReference>
<dbReference type="PANTHER" id="PTHR18916">
    <property type="entry name" value="DYNACTIN 1-RELATED MICROTUBULE-BINDING"/>
    <property type="match status" value="1"/>
</dbReference>
<evidence type="ECO:0000256" key="12">
    <source>
        <dbReference type="ARBA" id="ARBA00023212"/>
    </source>
</evidence>
<dbReference type="AlphaFoldDB" id="T1J0Z5"/>
<dbReference type="InterPro" id="IPR000938">
    <property type="entry name" value="CAP-Gly_domain"/>
</dbReference>
<keyword evidence="12" id="KW-0206">Cytoskeleton</keyword>
<evidence type="ECO:0000256" key="3">
    <source>
        <dbReference type="ARBA" id="ARBA00004544"/>
    </source>
</evidence>
<evidence type="ECO:0000256" key="4">
    <source>
        <dbReference type="ARBA" id="ARBA00011010"/>
    </source>
</evidence>
<keyword evidence="8" id="KW-0493">Microtubule</keyword>
<dbReference type="HOGENOM" id="CLU_002523_0_0_1"/>
<dbReference type="Proteomes" id="UP000014500">
    <property type="component" value="Unassembled WGS sequence"/>
</dbReference>
<evidence type="ECO:0000256" key="10">
    <source>
        <dbReference type="ARBA" id="ARBA00023017"/>
    </source>
</evidence>
<evidence type="ECO:0000259" key="16">
    <source>
        <dbReference type="PROSITE" id="PS50245"/>
    </source>
</evidence>
<evidence type="ECO:0000256" key="1">
    <source>
        <dbReference type="ARBA" id="ARBA00004114"/>
    </source>
</evidence>
<reference evidence="17" key="2">
    <citation type="submission" date="2015-02" db="UniProtKB">
        <authorList>
            <consortium name="EnsemblMetazoa"/>
        </authorList>
    </citation>
    <scope>IDENTIFICATION</scope>
</reference>
<keyword evidence="11 14" id="KW-0175">Coiled coil</keyword>
<evidence type="ECO:0000256" key="14">
    <source>
        <dbReference type="SAM" id="Coils"/>
    </source>
</evidence>